<keyword evidence="3" id="KW-1185">Reference proteome</keyword>
<evidence type="ECO:0000259" key="1">
    <source>
        <dbReference type="Pfam" id="PF04480"/>
    </source>
</evidence>
<name>A0ABW5XIW1_9MICO</name>
<comment type="caution">
    <text evidence="2">The sequence shown here is derived from an EMBL/GenBank/DDBJ whole genome shotgun (WGS) entry which is preliminary data.</text>
</comment>
<proteinExistence type="predicted"/>
<evidence type="ECO:0000313" key="2">
    <source>
        <dbReference type="EMBL" id="MFD2841669.1"/>
    </source>
</evidence>
<dbReference type="InterPro" id="IPR007569">
    <property type="entry name" value="DUF559"/>
</dbReference>
<evidence type="ECO:0000313" key="3">
    <source>
        <dbReference type="Proteomes" id="UP001597391"/>
    </source>
</evidence>
<reference evidence="3" key="1">
    <citation type="journal article" date="2019" name="Int. J. Syst. Evol. Microbiol.">
        <title>The Global Catalogue of Microorganisms (GCM) 10K type strain sequencing project: providing services to taxonomists for standard genome sequencing and annotation.</title>
        <authorList>
            <consortium name="The Broad Institute Genomics Platform"/>
            <consortium name="The Broad Institute Genome Sequencing Center for Infectious Disease"/>
            <person name="Wu L."/>
            <person name="Ma J."/>
        </authorList>
    </citation>
    <scope>NUCLEOTIDE SEQUENCE [LARGE SCALE GENOMIC DNA]</scope>
    <source>
        <strain evidence="3">KCTC 33576</strain>
    </source>
</reference>
<gene>
    <name evidence="2" type="ORF">ACFSYH_13970</name>
</gene>
<accession>A0ABW5XIW1</accession>
<sequence length="136" mass="16149">MARKRVGNGRVKVQQLIELSVDNAESPYESVIRYWLHQAGVSKVVTQLRIMTDLGEFRVDNAIPEIRLIIEFDGKEKYREQHDVKREKRRQDALRAVGWEVRHYMYEELSNPERLIAHFRRLLHQLGYQFEKVSAA</sequence>
<organism evidence="2 3">
    <name type="scientific">Populibacterium corticicola</name>
    <dbReference type="NCBI Taxonomy" id="1812826"/>
    <lineage>
        <taxon>Bacteria</taxon>
        <taxon>Bacillati</taxon>
        <taxon>Actinomycetota</taxon>
        <taxon>Actinomycetes</taxon>
        <taxon>Micrococcales</taxon>
        <taxon>Jonesiaceae</taxon>
        <taxon>Populibacterium</taxon>
    </lineage>
</organism>
<dbReference type="InterPro" id="IPR011335">
    <property type="entry name" value="Restrct_endonuc-II-like"/>
</dbReference>
<dbReference type="SUPFAM" id="SSF52980">
    <property type="entry name" value="Restriction endonuclease-like"/>
    <property type="match status" value="1"/>
</dbReference>
<dbReference type="EMBL" id="JBHUOP010000008">
    <property type="protein sequence ID" value="MFD2841669.1"/>
    <property type="molecule type" value="Genomic_DNA"/>
</dbReference>
<protein>
    <submittedName>
        <fullName evidence="2">DUF559 domain-containing protein</fullName>
    </submittedName>
</protein>
<feature type="domain" description="DUF559" evidence="1">
    <location>
        <begin position="51"/>
        <end position="118"/>
    </location>
</feature>
<dbReference type="Proteomes" id="UP001597391">
    <property type="component" value="Unassembled WGS sequence"/>
</dbReference>
<dbReference type="Pfam" id="PF04480">
    <property type="entry name" value="DUF559"/>
    <property type="match status" value="1"/>
</dbReference>
<dbReference type="Gene3D" id="3.40.960.10">
    <property type="entry name" value="VSR Endonuclease"/>
    <property type="match status" value="1"/>
</dbReference>